<dbReference type="SMART" id="SM01034">
    <property type="entry name" value="BLUF"/>
    <property type="match status" value="1"/>
</dbReference>
<evidence type="ECO:0000313" key="3">
    <source>
        <dbReference type="Proteomes" id="UP001596456"/>
    </source>
</evidence>
<dbReference type="EMBL" id="JBHTCM010000010">
    <property type="protein sequence ID" value="MFC7333657.1"/>
    <property type="molecule type" value="Genomic_DNA"/>
</dbReference>
<dbReference type="InterPro" id="IPR007024">
    <property type="entry name" value="BLUF_domain"/>
</dbReference>
<evidence type="ECO:0000259" key="1">
    <source>
        <dbReference type="PROSITE" id="PS50925"/>
    </source>
</evidence>
<dbReference type="Proteomes" id="UP001596456">
    <property type="component" value="Unassembled WGS sequence"/>
</dbReference>
<sequence length="148" mass="16499">MTDVALLCLVYVSRAVVPMGDAELLSLLRQARAANSRVGITGLLLFRHGRFMQALEGPNHAVHGLYSRICLDPRHTDVTTLIKFRPEGRAFDGWSMGFANVDRIPESDRGGFSPFLQDDFDPAHWTGAPHRAVRLLQAFKEVDNLVEV</sequence>
<keyword evidence="3" id="KW-1185">Reference proteome</keyword>
<dbReference type="SUPFAM" id="SSF54975">
    <property type="entry name" value="Acylphosphatase/BLUF domain-like"/>
    <property type="match status" value="1"/>
</dbReference>
<accession>A0ABW2KUT5</accession>
<dbReference type="PROSITE" id="PS50925">
    <property type="entry name" value="BLUF"/>
    <property type="match status" value="1"/>
</dbReference>
<organism evidence="2 3">
    <name type="scientific">Rhodocista pekingensis</name>
    <dbReference type="NCBI Taxonomy" id="201185"/>
    <lineage>
        <taxon>Bacteria</taxon>
        <taxon>Pseudomonadati</taxon>
        <taxon>Pseudomonadota</taxon>
        <taxon>Alphaproteobacteria</taxon>
        <taxon>Rhodospirillales</taxon>
        <taxon>Azospirillaceae</taxon>
        <taxon>Rhodocista</taxon>
    </lineage>
</organism>
<protein>
    <submittedName>
        <fullName evidence="2">BLUF domain-containing protein</fullName>
    </submittedName>
</protein>
<dbReference type="InterPro" id="IPR036046">
    <property type="entry name" value="Acylphosphatase-like_dom_sf"/>
</dbReference>
<dbReference type="Gene3D" id="3.30.70.100">
    <property type="match status" value="1"/>
</dbReference>
<feature type="domain" description="BLUF" evidence="1">
    <location>
        <begin position="6"/>
        <end position="97"/>
    </location>
</feature>
<dbReference type="RefSeq" id="WP_377358874.1">
    <property type="nucleotide sequence ID" value="NZ_JBHTCM010000010.1"/>
</dbReference>
<comment type="caution">
    <text evidence="2">The sequence shown here is derived from an EMBL/GenBank/DDBJ whole genome shotgun (WGS) entry which is preliminary data.</text>
</comment>
<evidence type="ECO:0000313" key="2">
    <source>
        <dbReference type="EMBL" id="MFC7333657.1"/>
    </source>
</evidence>
<gene>
    <name evidence="2" type="ORF">ACFQPS_10825</name>
</gene>
<name>A0ABW2KUT5_9PROT</name>
<proteinExistence type="predicted"/>
<reference evidence="3" key="1">
    <citation type="journal article" date="2019" name="Int. J. Syst. Evol. Microbiol.">
        <title>The Global Catalogue of Microorganisms (GCM) 10K type strain sequencing project: providing services to taxonomists for standard genome sequencing and annotation.</title>
        <authorList>
            <consortium name="The Broad Institute Genomics Platform"/>
            <consortium name="The Broad Institute Genome Sequencing Center for Infectious Disease"/>
            <person name="Wu L."/>
            <person name="Ma J."/>
        </authorList>
    </citation>
    <scope>NUCLEOTIDE SEQUENCE [LARGE SCALE GENOMIC DNA]</scope>
    <source>
        <strain evidence="3">CGMCC 1.16275</strain>
    </source>
</reference>
<dbReference type="Pfam" id="PF04940">
    <property type="entry name" value="BLUF"/>
    <property type="match status" value="1"/>
</dbReference>